<dbReference type="InterPro" id="IPR032675">
    <property type="entry name" value="LRR_dom_sf"/>
</dbReference>
<organism evidence="1 2">
    <name type="scientific">Leucocoprinus birnbaumii</name>
    <dbReference type="NCBI Taxonomy" id="56174"/>
    <lineage>
        <taxon>Eukaryota</taxon>
        <taxon>Fungi</taxon>
        <taxon>Dikarya</taxon>
        <taxon>Basidiomycota</taxon>
        <taxon>Agaricomycotina</taxon>
        <taxon>Agaricomycetes</taxon>
        <taxon>Agaricomycetidae</taxon>
        <taxon>Agaricales</taxon>
        <taxon>Agaricineae</taxon>
        <taxon>Agaricaceae</taxon>
        <taxon>Leucocoprinus</taxon>
    </lineage>
</organism>
<reference evidence="1" key="1">
    <citation type="submission" date="2022-07" db="EMBL/GenBank/DDBJ databases">
        <title>Genome Sequence of Leucocoprinus birnbaumii.</title>
        <authorList>
            <person name="Buettner E."/>
        </authorList>
    </citation>
    <scope>NUCLEOTIDE SEQUENCE</scope>
    <source>
        <strain evidence="1">VT141</strain>
    </source>
</reference>
<proteinExistence type="predicted"/>
<protein>
    <submittedName>
        <fullName evidence="1">Uncharacterized protein</fullName>
    </submittedName>
</protein>
<name>A0AAD5YMK3_9AGAR</name>
<dbReference type="AlphaFoldDB" id="A0AAD5YMK3"/>
<dbReference type="Gene3D" id="3.80.10.10">
    <property type="entry name" value="Ribonuclease Inhibitor"/>
    <property type="match status" value="1"/>
</dbReference>
<dbReference type="SUPFAM" id="SSF52047">
    <property type="entry name" value="RNI-like"/>
    <property type="match status" value="1"/>
</dbReference>
<evidence type="ECO:0000313" key="2">
    <source>
        <dbReference type="Proteomes" id="UP001213000"/>
    </source>
</evidence>
<accession>A0AAD5YMK3</accession>
<dbReference type="Proteomes" id="UP001213000">
    <property type="component" value="Unassembled WGS sequence"/>
</dbReference>
<evidence type="ECO:0000313" key="1">
    <source>
        <dbReference type="EMBL" id="KAJ3563255.1"/>
    </source>
</evidence>
<gene>
    <name evidence="1" type="ORF">NP233_g9058</name>
</gene>
<keyword evidence="2" id="KW-1185">Reference proteome</keyword>
<sequence length="369" mass="41540">MMSYICSQEAGVFQHTRSLNISSWGQSGLSEEQLGDLVRLWNTLLISMQNLASITLGLPSAAVGSTDYMFYRWAMEYSMDTQPDWMNTFVQNIGSHPTLTNFTLVVNGVLPPATFSLQPLSHLHDFSFVWDNTVPIDTGLESEVAALIARCHNLKRLKLQFPYVESPHALAGFFRGLPSLERSLRWQQLLITQGILVRAEDFISNKRHFQFLEDLTLDLTIDVDREHPRHTDEVGKLFSALCAQKIHLKRISLTNLHPSGIVEYISSYSGLTGFPIKSHGDHRDDSPSLIHNLFIALKRHQRSLTSLSFLMNRISPCLEIPKTHISENAESFSALEHLEIEVHTSDEDSQRNDAGSLVGVKLKAECNNG</sequence>
<comment type="caution">
    <text evidence="1">The sequence shown here is derived from an EMBL/GenBank/DDBJ whole genome shotgun (WGS) entry which is preliminary data.</text>
</comment>
<dbReference type="EMBL" id="JANIEX010000778">
    <property type="protein sequence ID" value="KAJ3563255.1"/>
    <property type="molecule type" value="Genomic_DNA"/>
</dbReference>